<dbReference type="CDD" id="cd16831">
    <property type="entry name" value="HemS-like_C"/>
    <property type="match status" value="1"/>
</dbReference>
<dbReference type="InterPro" id="IPR053733">
    <property type="entry name" value="Heme_Transport_Util_sf"/>
</dbReference>
<organism evidence="2 3">
    <name type="scientific">Aquisalimonas asiatica</name>
    <dbReference type="NCBI Taxonomy" id="406100"/>
    <lineage>
        <taxon>Bacteria</taxon>
        <taxon>Pseudomonadati</taxon>
        <taxon>Pseudomonadota</taxon>
        <taxon>Gammaproteobacteria</taxon>
        <taxon>Chromatiales</taxon>
        <taxon>Ectothiorhodospiraceae</taxon>
        <taxon>Aquisalimonas</taxon>
    </lineage>
</organism>
<keyword evidence="3" id="KW-1185">Reference proteome</keyword>
<dbReference type="Gene3D" id="3.40.1570.10">
    <property type="entry name" value="HemS/ChuS/ChuX like domains"/>
    <property type="match status" value="2"/>
</dbReference>
<dbReference type="CDD" id="cd16830">
    <property type="entry name" value="HemS-like_N"/>
    <property type="match status" value="1"/>
</dbReference>
<evidence type="ECO:0000313" key="3">
    <source>
        <dbReference type="Proteomes" id="UP000199657"/>
    </source>
</evidence>
<dbReference type="InterPro" id="IPR007845">
    <property type="entry name" value="HemS/ChuX_dom"/>
</dbReference>
<protein>
    <submittedName>
        <fullName evidence="2">Putative hemin transport protein</fullName>
    </submittedName>
</protein>
<dbReference type="Pfam" id="PF06228">
    <property type="entry name" value="ChuX_HutX"/>
    <property type="match status" value="1"/>
</dbReference>
<evidence type="ECO:0000259" key="1">
    <source>
        <dbReference type="Pfam" id="PF05171"/>
    </source>
</evidence>
<dbReference type="STRING" id="406100.SAMN04488052_103266"/>
<proteinExistence type="predicted"/>
<dbReference type="GO" id="GO:0006826">
    <property type="term" value="P:iron ion transport"/>
    <property type="evidence" value="ECO:0007669"/>
    <property type="project" value="InterPro"/>
</dbReference>
<dbReference type="SUPFAM" id="SSF144064">
    <property type="entry name" value="Heme iron utilization protein-like"/>
    <property type="match status" value="1"/>
</dbReference>
<gene>
    <name evidence="2" type="ORF">SAMN04488052_103266</name>
</gene>
<accession>A0A1H8SXM0</accession>
<name>A0A1H8SXM0_9GAMM</name>
<dbReference type="AlphaFoldDB" id="A0A1H8SXM0"/>
<dbReference type="Proteomes" id="UP000199657">
    <property type="component" value="Unassembled WGS sequence"/>
</dbReference>
<evidence type="ECO:0000313" key="2">
    <source>
        <dbReference type="EMBL" id="SEO83367.1"/>
    </source>
</evidence>
<dbReference type="RefSeq" id="WP_171909876.1">
    <property type="nucleotide sequence ID" value="NZ_FOEG01000003.1"/>
</dbReference>
<reference evidence="2 3" key="1">
    <citation type="submission" date="2016-10" db="EMBL/GenBank/DDBJ databases">
        <authorList>
            <person name="de Groot N.N."/>
        </authorList>
    </citation>
    <scope>NUCLEOTIDE SEQUENCE [LARGE SCALE GENOMIC DNA]</scope>
    <source>
        <strain evidence="2 3">CGMCC 1.6291</strain>
    </source>
</reference>
<dbReference type="EMBL" id="FOEG01000003">
    <property type="protein sequence ID" value="SEO83367.1"/>
    <property type="molecule type" value="Genomic_DNA"/>
</dbReference>
<dbReference type="Pfam" id="PF05171">
    <property type="entry name" value="HemS"/>
    <property type="match status" value="1"/>
</dbReference>
<dbReference type="InterPro" id="IPR010413">
    <property type="entry name" value="HutX-like"/>
</dbReference>
<sequence>MTLDIQARTVAHSAAHHHGRGDLANAWQRLRNREPRVRIRNAAHRLGVTELELLLTDPPHRVRMLDPEFQRIYTALSQLGPVMTLARNDQVVHETTGTVGQFTTGSNGNVGFCLGEIDLRAFFRHWAYGVALRDDSASRNRRYSLQFFDRAGAAVHKVFALEETDMAAWHRLVSRFTAVDQRPELEFERPLSRSTDRGGGNVDVEELARDWSALTDIHEFGTVLRRHGICRLHAVELMDGRWCWQLPADSLERLLHAVADTAVPIMAFTANRGLVQIFTGSVHRVRRSGEWINILDERFHLHARTSEIQAIWRVVRPSADGDITSLDCFNAAGDLVLTIFGERRPGHPELPMWRDHMRLLEERYR</sequence>
<feature type="domain" description="Haemin-degrading HemS/ChuX" evidence="1">
    <location>
        <begin position="229"/>
        <end position="356"/>
    </location>
</feature>